<feature type="coiled-coil region" evidence="1">
    <location>
        <begin position="51"/>
        <end position="127"/>
    </location>
</feature>
<dbReference type="AlphaFoldDB" id="A0A835TPS3"/>
<feature type="compositionally biased region" description="Basic and acidic residues" evidence="2">
    <location>
        <begin position="294"/>
        <end position="311"/>
    </location>
</feature>
<dbReference type="OrthoDB" id="547034at2759"/>
<evidence type="ECO:0000313" key="4">
    <source>
        <dbReference type="Proteomes" id="UP000613740"/>
    </source>
</evidence>
<evidence type="ECO:0000313" key="3">
    <source>
        <dbReference type="EMBL" id="KAG2443076.1"/>
    </source>
</evidence>
<feature type="region of interest" description="Disordered" evidence="2">
    <location>
        <begin position="529"/>
        <end position="581"/>
    </location>
</feature>
<gene>
    <name evidence="3" type="ORF">HYH02_009490</name>
</gene>
<keyword evidence="1" id="KW-0175">Coiled coil</keyword>
<protein>
    <submittedName>
        <fullName evidence="3">Uncharacterized protein</fullName>
    </submittedName>
</protein>
<keyword evidence="4" id="KW-1185">Reference proteome</keyword>
<feature type="coiled-coil region" evidence="1">
    <location>
        <begin position="161"/>
        <end position="244"/>
    </location>
</feature>
<comment type="caution">
    <text evidence="3">The sequence shown here is derived from an EMBL/GenBank/DDBJ whole genome shotgun (WGS) entry which is preliminary data.</text>
</comment>
<feature type="compositionally biased region" description="Low complexity" evidence="2">
    <location>
        <begin position="18"/>
        <end position="30"/>
    </location>
</feature>
<dbReference type="Proteomes" id="UP000613740">
    <property type="component" value="Unassembled WGS sequence"/>
</dbReference>
<accession>A0A835TPS3</accession>
<evidence type="ECO:0000256" key="1">
    <source>
        <dbReference type="SAM" id="Coils"/>
    </source>
</evidence>
<feature type="compositionally biased region" description="Basic and acidic residues" evidence="2">
    <location>
        <begin position="569"/>
        <end position="581"/>
    </location>
</feature>
<proteinExistence type="predicted"/>
<sequence>MRQPRAGGLAAPGPQRGATALAASQPRAAAPQHTTESFAAYGVSSGQHCAAPSAEREIVQLQIELRKTQEVLNSRDELIDGYKKSLEELRDQLVAKEMALASCEQRLRATESERQLLAAQVERLELGARRAAESHSSAMTAEAERREQELGFVRSDREEQVTSLRRRLGEMAEQLDGARADLRELLAERSQVLQQAEAAQRQALERAGEAEAAARSLAATERALADLREERQQALALRDQRIRELTAQVAELGRAGDSRSAEQQAALSTWMNAYNALRSAADKQRGELLALQSSERRTSDSLKDTERQLRDSQEAAVTLRLELQRQAAQATASEMEAKSLRRELQRAWAGTGTAAPPPMTAPVAAVAAVPLQVAARSHGGTLPTPGAYGGASVEPWPQTSGHVAVSQPVSAALQPAPLGAAYHPGQPAVPVAASVGQGIGGGFTWSAAAPPGGPSAPSYGYAAAAPLYPGPHVSSLVPLTAAASAGPGAPWSSTTAGAISSACSALAGLSSLSCLAGTCRCCPCRDSLPRDGRSSRGVKSASGAPRHGRTCKSASATPVKASGAGGEAHAARGEAHRRLGL</sequence>
<feature type="region of interest" description="Disordered" evidence="2">
    <location>
        <begin position="290"/>
        <end position="311"/>
    </location>
</feature>
<name>A0A835TPS3_9CHLO</name>
<dbReference type="EMBL" id="JAEHOD010000032">
    <property type="protein sequence ID" value="KAG2443076.1"/>
    <property type="molecule type" value="Genomic_DNA"/>
</dbReference>
<reference evidence="3" key="1">
    <citation type="journal article" date="2020" name="bioRxiv">
        <title>Comparative genomics of Chlamydomonas.</title>
        <authorList>
            <person name="Craig R.J."/>
            <person name="Hasan A.R."/>
            <person name="Ness R.W."/>
            <person name="Keightley P.D."/>
        </authorList>
    </citation>
    <scope>NUCLEOTIDE SEQUENCE</scope>
    <source>
        <strain evidence="3">CCAP 11/173</strain>
    </source>
</reference>
<evidence type="ECO:0000256" key="2">
    <source>
        <dbReference type="SAM" id="MobiDB-lite"/>
    </source>
</evidence>
<feature type="region of interest" description="Disordered" evidence="2">
    <location>
        <begin position="1"/>
        <end position="33"/>
    </location>
</feature>
<organism evidence="3 4">
    <name type="scientific">Chlamydomonas schloesseri</name>
    <dbReference type="NCBI Taxonomy" id="2026947"/>
    <lineage>
        <taxon>Eukaryota</taxon>
        <taxon>Viridiplantae</taxon>
        <taxon>Chlorophyta</taxon>
        <taxon>core chlorophytes</taxon>
        <taxon>Chlorophyceae</taxon>
        <taxon>CS clade</taxon>
        <taxon>Chlamydomonadales</taxon>
        <taxon>Chlamydomonadaceae</taxon>
        <taxon>Chlamydomonas</taxon>
    </lineage>
</organism>